<evidence type="ECO:0000256" key="2">
    <source>
        <dbReference type="ARBA" id="ARBA00022478"/>
    </source>
</evidence>
<dbReference type="EMBL" id="JAUJYO010000006">
    <property type="protein sequence ID" value="KAK1314725.1"/>
    <property type="molecule type" value="Genomic_DNA"/>
</dbReference>
<dbReference type="Pfam" id="PF05132">
    <property type="entry name" value="RNA_pol_Rpc4"/>
    <property type="match status" value="1"/>
</dbReference>
<keyword evidence="3" id="KW-0804">Transcription</keyword>
<reference evidence="6" key="1">
    <citation type="journal article" date="2023" name="Nat. Commun.">
        <title>Diploid and tetraploid genomes of Acorus and the evolution of monocots.</title>
        <authorList>
            <person name="Ma L."/>
            <person name="Liu K.W."/>
            <person name="Li Z."/>
            <person name="Hsiao Y.Y."/>
            <person name="Qi Y."/>
            <person name="Fu T."/>
            <person name="Tang G.D."/>
            <person name="Zhang D."/>
            <person name="Sun W.H."/>
            <person name="Liu D.K."/>
            <person name="Li Y."/>
            <person name="Chen G.Z."/>
            <person name="Liu X.D."/>
            <person name="Liao X.Y."/>
            <person name="Jiang Y.T."/>
            <person name="Yu X."/>
            <person name="Hao Y."/>
            <person name="Huang J."/>
            <person name="Zhao X.W."/>
            <person name="Ke S."/>
            <person name="Chen Y.Y."/>
            <person name="Wu W.L."/>
            <person name="Hsu J.L."/>
            <person name="Lin Y.F."/>
            <person name="Huang M.D."/>
            <person name="Li C.Y."/>
            <person name="Huang L."/>
            <person name="Wang Z.W."/>
            <person name="Zhao X."/>
            <person name="Zhong W.Y."/>
            <person name="Peng D.H."/>
            <person name="Ahmad S."/>
            <person name="Lan S."/>
            <person name="Zhang J.S."/>
            <person name="Tsai W.C."/>
            <person name="Van de Peer Y."/>
            <person name="Liu Z.J."/>
        </authorList>
    </citation>
    <scope>NUCLEOTIDE SEQUENCE</scope>
    <source>
        <strain evidence="6">CP</strain>
    </source>
</reference>
<feature type="region of interest" description="Disordered" evidence="5">
    <location>
        <begin position="198"/>
        <end position="218"/>
    </location>
</feature>
<dbReference type="InterPro" id="IPR007811">
    <property type="entry name" value="RPC4"/>
</dbReference>
<evidence type="ECO:0000313" key="7">
    <source>
        <dbReference type="Proteomes" id="UP001180020"/>
    </source>
</evidence>
<evidence type="ECO:0000313" key="6">
    <source>
        <dbReference type="EMBL" id="KAK1314725.1"/>
    </source>
</evidence>
<keyword evidence="2" id="KW-0240">DNA-directed RNA polymerase</keyword>
<evidence type="ECO:0000256" key="5">
    <source>
        <dbReference type="SAM" id="MobiDB-lite"/>
    </source>
</evidence>
<evidence type="ECO:0000256" key="1">
    <source>
        <dbReference type="ARBA" id="ARBA00004123"/>
    </source>
</evidence>
<organism evidence="6 7">
    <name type="scientific">Acorus calamus</name>
    <name type="common">Sweet flag</name>
    <dbReference type="NCBI Taxonomy" id="4465"/>
    <lineage>
        <taxon>Eukaryota</taxon>
        <taxon>Viridiplantae</taxon>
        <taxon>Streptophyta</taxon>
        <taxon>Embryophyta</taxon>
        <taxon>Tracheophyta</taxon>
        <taxon>Spermatophyta</taxon>
        <taxon>Magnoliopsida</taxon>
        <taxon>Liliopsida</taxon>
        <taxon>Acoraceae</taxon>
        <taxon>Acorus</taxon>
    </lineage>
</organism>
<dbReference type="GO" id="GO:0003677">
    <property type="term" value="F:DNA binding"/>
    <property type="evidence" value="ECO:0007669"/>
    <property type="project" value="InterPro"/>
</dbReference>
<feature type="compositionally biased region" description="Basic and acidic residues" evidence="5">
    <location>
        <begin position="198"/>
        <end position="209"/>
    </location>
</feature>
<gene>
    <name evidence="6" type="ORF">QJS10_CPA06g02458</name>
</gene>
<comment type="subcellular location">
    <subcellularLocation>
        <location evidence="1">Nucleus</location>
    </subcellularLocation>
</comment>
<feature type="region of interest" description="Disordered" evidence="5">
    <location>
        <begin position="1"/>
        <end position="43"/>
    </location>
</feature>
<feature type="compositionally biased region" description="Basic residues" evidence="5">
    <location>
        <begin position="12"/>
        <end position="24"/>
    </location>
</feature>
<dbReference type="PANTHER" id="PTHR13408">
    <property type="entry name" value="DNA-DIRECTED RNA POLYMERASE III"/>
    <property type="match status" value="1"/>
</dbReference>
<dbReference type="PANTHER" id="PTHR13408:SF0">
    <property type="entry name" value="DNA-DIRECTED RNA POLYMERASE III SUBUNIT RPC4"/>
    <property type="match status" value="1"/>
</dbReference>
<keyword evidence="4" id="KW-0539">Nucleus</keyword>
<dbReference type="AlphaFoldDB" id="A0AAV9EMI4"/>
<dbReference type="GO" id="GO:0042797">
    <property type="term" value="P:tRNA transcription by RNA polymerase III"/>
    <property type="evidence" value="ECO:0007669"/>
    <property type="project" value="TreeGrafter"/>
</dbReference>
<proteinExistence type="predicted"/>
<keyword evidence="7" id="KW-1185">Reference proteome</keyword>
<name>A0AAV9EMI4_ACOCL</name>
<evidence type="ECO:0008006" key="8">
    <source>
        <dbReference type="Google" id="ProtNLM"/>
    </source>
</evidence>
<evidence type="ECO:0000256" key="3">
    <source>
        <dbReference type="ARBA" id="ARBA00023163"/>
    </source>
</evidence>
<accession>A0AAV9EMI4</accession>
<protein>
    <recommendedName>
        <fullName evidence="8">RNA polymerase III RPC4</fullName>
    </recommendedName>
</protein>
<reference evidence="6" key="2">
    <citation type="submission" date="2023-06" db="EMBL/GenBank/DDBJ databases">
        <authorList>
            <person name="Ma L."/>
            <person name="Liu K.-W."/>
            <person name="Li Z."/>
            <person name="Hsiao Y.-Y."/>
            <person name="Qi Y."/>
            <person name="Fu T."/>
            <person name="Tang G."/>
            <person name="Zhang D."/>
            <person name="Sun W.-H."/>
            <person name="Liu D.-K."/>
            <person name="Li Y."/>
            <person name="Chen G.-Z."/>
            <person name="Liu X.-D."/>
            <person name="Liao X.-Y."/>
            <person name="Jiang Y.-T."/>
            <person name="Yu X."/>
            <person name="Hao Y."/>
            <person name="Huang J."/>
            <person name="Zhao X.-W."/>
            <person name="Ke S."/>
            <person name="Chen Y.-Y."/>
            <person name="Wu W.-L."/>
            <person name="Hsu J.-L."/>
            <person name="Lin Y.-F."/>
            <person name="Huang M.-D."/>
            <person name="Li C.-Y."/>
            <person name="Huang L."/>
            <person name="Wang Z.-W."/>
            <person name="Zhao X."/>
            <person name="Zhong W.-Y."/>
            <person name="Peng D.-H."/>
            <person name="Ahmad S."/>
            <person name="Lan S."/>
            <person name="Zhang J.-S."/>
            <person name="Tsai W.-C."/>
            <person name="Van De Peer Y."/>
            <person name="Liu Z.-J."/>
        </authorList>
    </citation>
    <scope>NUCLEOTIDE SEQUENCE</scope>
    <source>
        <strain evidence="6">CP</strain>
        <tissue evidence="6">Leaves</tissue>
    </source>
</reference>
<dbReference type="GO" id="GO:0005666">
    <property type="term" value="C:RNA polymerase III complex"/>
    <property type="evidence" value="ECO:0007669"/>
    <property type="project" value="InterPro"/>
</dbReference>
<evidence type="ECO:0000256" key="4">
    <source>
        <dbReference type="ARBA" id="ARBA00023242"/>
    </source>
</evidence>
<comment type="caution">
    <text evidence="6">The sequence shown here is derived from an EMBL/GenBank/DDBJ whole genome shotgun (WGS) entry which is preliminary data.</text>
</comment>
<sequence>MDFRDTEPIPQRKLKFTPKLRPARKATAQADSVAKPKPTEADNAAVENKLLSLVKQSKEAYDRKGSRPERTLAPVQVAFGRGGQTSARTFGIPRYGTSSKNGSLIQGSSSGSTALDTPKEYVEPWDYYKNYPVTLPLRRPFSGDPAILDEEEFGEASRNREYDETQINAAEELNLTENVEQPRMIFFQLPETLPLSKRKDVVAGKESEKQSNQSSRLEDLPQGLMGKMLVYRSGAVKMKIGDTLFDVTPGENCIFSQEIVAINTREKHCCAIGELSQRAVVTPDVP</sequence>
<dbReference type="Proteomes" id="UP001180020">
    <property type="component" value="Unassembled WGS sequence"/>
</dbReference>